<keyword evidence="1" id="KW-0812">Transmembrane</keyword>
<dbReference type="Proteomes" id="UP001209878">
    <property type="component" value="Unassembled WGS sequence"/>
</dbReference>
<keyword evidence="1" id="KW-0472">Membrane</keyword>
<evidence type="ECO:0000313" key="3">
    <source>
        <dbReference type="EMBL" id="KAK2179592.1"/>
    </source>
</evidence>
<keyword evidence="4" id="KW-1185">Reference proteome</keyword>
<name>A0AAD9KXW0_RIDPI</name>
<sequence>MQVGRYVVTGFFLFTLLDINKFYLCQSFYKCHILLLFKMNRVFTECKNPIMLSLKTLISGEILWVSVQHRTYCHHVTYTVKMEHNVCSHLNLCVISKMCCEVFNLKDTKLLTCLIY</sequence>
<comment type="caution">
    <text evidence="3">The sequence shown here is derived from an EMBL/GenBank/DDBJ whole genome shotgun (WGS) entry which is preliminary data.</text>
</comment>
<keyword evidence="1" id="KW-1133">Transmembrane helix</keyword>
<dbReference type="EMBL" id="JAODUO010000481">
    <property type="protein sequence ID" value="KAK2179592.1"/>
    <property type="molecule type" value="Genomic_DNA"/>
</dbReference>
<evidence type="ECO:0000256" key="1">
    <source>
        <dbReference type="SAM" id="Phobius"/>
    </source>
</evidence>
<gene>
    <name evidence="3" type="ORF">NP493_480g01000</name>
    <name evidence="2" type="ORF">NP493_6824g00000</name>
</gene>
<evidence type="ECO:0000313" key="2">
    <source>
        <dbReference type="EMBL" id="KAK2139010.1"/>
    </source>
</evidence>
<accession>A0AAD9KXW0</accession>
<reference evidence="3" key="1">
    <citation type="journal article" date="2023" name="Mol. Biol. Evol.">
        <title>Third-Generation Sequencing Reveals the Adaptive Role of the Epigenome in Three Deep-Sea Polychaetes.</title>
        <authorList>
            <person name="Perez M."/>
            <person name="Aroh O."/>
            <person name="Sun Y."/>
            <person name="Lan Y."/>
            <person name="Juniper S.K."/>
            <person name="Young C.R."/>
            <person name="Angers B."/>
            <person name="Qian P.Y."/>
        </authorList>
    </citation>
    <scope>NUCLEOTIDE SEQUENCE</scope>
    <source>
        <strain evidence="3">R07B-5</strain>
    </source>
</reference>
<dbReference type="AlphaFoldDB" id="A0AAD9KXW0"/>
<feature type="transmembrane region" description="Helical" evidence="1">
    <location>
        <begin position="6"/>
        <end position="24"/>
    </location>
</feature>
<dbReference type="EMBL" id="JAODUO010006809">
    <property type="protein sequence ID" value="KAK2139010.1"/>
    <property type="molecule type" value="Genomic_DNA"/>
</dbReference>
<organism evidence="3 4">
    <name type="scientific">Ridgeia piscesae</name>
    <name type="common">Tubeworm</name>
    <dbReference type="NCBI Taxonomy" id="27915"/>
    <lineage>
        <taxon>Eukaryota</taxon>
        <taxon>Metazoa</taxon>
        <taxon>Spiralia</taxon>
        <taxon>Lophotrochozoa</taxon>
        <taxon>Annelida</taxon>
        <taxon>Polychaeta</taxon>
        <taxon>Sedentaria</taxon>
        <taxon>Canalipalpata</taxon>
        <taxon>Sabellida</taxon>
        <taxon>Siboglinidae</taxon>
        <taxon>Ridgeia</taxon>
    </lineage>
</organism>
<protein>
    <submittedName>
        <fullName evidence="3">Uncharacterized protein</fullName>
    </submittedName>
</protein>
<evidence type="ECO:0000313" key="4">
    <source>
        <dbReference type="Proteomes" id="UP001209878"/>
    </source>
</evidence>
<proteinExistence type="predicted"/>